<protein>
    <submittedName>
        <fullName evidence="6">Glycosyltransferase</fullName>
    </submittedName>
</protein>
<organism evidence="6 7">
    <name type="scientific">Flavobacterium humi</name>
    <dbReference type="NCBI Taxonomy" id="2562683"/>
    <lineage>
        <taxon>Bacteria</taxon>
        <taxon>Pseudomonadati</taxon>
        <taxon>Bacteroidota</taxon>
        <taxon>Flavobacteriia</taxon>
        <taxon>Flavobacteriales</taxon>
        <taxon>Flavobacteriaceae</taxon>
        <taxon>Flavobacterium</taxon>
    </lineage>
</organism>
<evidence type="ECO:0000256" key="4">
    <source>
        <dbReference type="SAM" id="Phobius"/>
    </source>
</evidence>
<reference evidence="6 7" key="1">
    <citation type="submission" date="2019-04" db="EMBL/GenBank/DDBJ databases">
        <title>Flavobacterium sp. strain DS2-A Genome sequencing and assembly.</title>
        <authorList>
            <person name="Kim I."/>
        </authorList>
    </citation>
    <scope>NUCLEOTIDE SEQUENCE [LARGE SCALE GENOMIC DNA]</scope>
    <source>
        <strain evidence="6 7">DS2-A</strain>
    </source>
</reference>
<evidence type="ECO:0000256" key="2">
    <source>
        <dbReference type="ARBA" id="ARBA00022676"/>
    </source>
</evidence>
<dbReference type="RefSeq" id="WP_135526710.1">
    <property type="nucleotide sequence ID" value="NZ_SRLH01000005.1"/>
</dbReference>
<dbReference type="InterPro" id="IPR029044">
    <property type="entry name" value="Nucleotide-diphossugar_trans"/>
</dbReference>
<dbReference type="PANTHER" id="PTHR43630">
    <property type="entry name" value="POLY-BETA-1,6-N-ACETYL-D-GLUCOSAMINE SYNTHASE"/>
    <property type="match status" value="1"/>
</dbReference>
<evidence type="ECO:0000259" key="5">
    <source>
        <dbReference type="Pfam" id="PF00535"/>
    </source>
</evidence>
<comment type="similarity">
    <text evidence="1">Belongs to the glycosyltransferase 2 family.</text>
</comment>
<keyword evidence="4" id="KW-1133">Transmembrane helix</keyword>
<gene>
    <name evidence="6" type="ORF">E4635_10815</name>
</gene>
<dbReference type="Pfam" id="PF00535">
    <property type="entry name" value="Glycos_transf_2"/>
    <property type="match status" value="1"/>
</dbReference>
<accession>A0A4Z0L7V0</accession>
<dbReference type="SUPFAM" id="SSF53448">
    <property type="entry name" value="Nucleotide-diphospho-sugar transferases"/>
    <property type="match status" value="1"/>
</dbReference>
<sequence length="376" mass="41958">MEPVALVFSILFALYAIAIGLLIYGFEKVKGFEVNFSVPKTAFSIIIAFRNEESHLPDLLKSLSRLNYPKDLFEIILVDDHSDDSSIDVISHWQKENPDFALAVLQNRRISNSPKKDAITTAISAAKYDWVITTDADCEVRENWLSVMDGYIGNNPVEMIAGPVNFPANGSFLSHFQQMDMLSLQGATIGSFGLNNAFMCNGANFAYTKQLFRKLSGFDGNAHISSGDDVFLLQKAMASFPQKVGYLKSRQAIVTTKTEGSWPALFRQRVRWASKATAYQSGFSKGLASIVFMANLSIVCAGLFTVLGWMDWRLLLVLFSVKFTFDSILMYKTNQLLGMCMYSVVLSSLAYPFFSTAVALYSLVGNFEWKGRKFKS</sequence>
<keyword evidence="4" id="KW-0472">Membrane</keyword>
<feature type="transmembrane region" description="Helical" evidence="4">
    <location>
        <begin position="343"/>
        <end position="364"/>
    </location>
</feature>
<evidence type="ECO:0000256" key="3">
    <source>
        <dbReference type="ARBA" id="ARBA00022679"/>
    </source>
</evidence>
<feature type="domain" description="Glycosyltransferase 2-like" evidence="5">
    <location>
        <begin position="44"/>
        <end position="215"/>
    </location>
</feature>
<dbReference type="OrthoDB" id="9805625at2"/>
<keyword evidence="2" id="KW-0328">Glycosyltransferase</keyword>
<dbReference type="CDD" id="cd04192">
    <property type="entry name" value="GT_2_like_e"/>
    <property type="match status" value="1"/>
</dbReference>
<feature type="transmembrane region" description="Helical" evidence="4">
    <location>
        <begin position="287"/>
        <end position="306"/>
    </location>
</feature>
<dbReference type="Gene3D" id="3.90.550.10">
    <property type="entry name" value="Spore Coat Polysaccharide Biosynthesis Protein SpsA, Chain A"/>
    <property type="match status" value="1"/>
</dbReference>
<proteinExistence type="inferred from homology"/>
<dbReference type="AlphaFoldDB" id="A0A4Z0L7V0"/>
<keyword evidence="4" id="KW-0812">Transmembrane</keyword>
<evidence type="ECO:0000313" key="7">
    <source>
        <dbReference type="Proteomes" id="UP000297407"/>
    </source>
</evidence>
<keyword evidence="7" id="KW-1185">Reference proteome</keyword>
<dbReference type="GO" id="GO:0016757">
    <property type="term" value="F:glycosyltransferase activity"/>
    <property type="evidence" value="ECO:0007669"/>
    <property type="project" value="UniProtKB-KW"/>
</dbReference>
<evidence type="ECO:0000256" key="1">
    <source>
        <dbReference type="ARBA" id="ARBA00006739"/>
    </source>
</evidence>
<dbReference type="PANTHER" id="PTHR43630:SF1">
    <property type="entry name" value="POLY-BETA-1,6-N-ACETYL-D-GLUCOSAMINE SYNTHASE"/>
    <property type="match status" value="1"/>
</dbReference>
<name>A0A4Z0L7V0_9FLAO</name>
<dbReference type="Proteomes" id="UP000297407">
    <property type="component" value="Unassembled WGS sequence"/>
</dbReference>
<dbReference type="InterPro" id="IPR001173">
    <property type="entry name" value="Glyco_trans_2-like"/>
</dbReference>
<keyword evidence="3 6" id="KW-0808">Transferase</keyword>
<dbReference type="EMBL" id="SRLH01000005">
    <property type="protein sequence ID" value="TGD57670.1"/>
    <property type="molecule type" value="Genomic_DNA"/>
</dbReference>
<evidence type="ECO:0000313" key="6">
    <source>
        <dbReference type="EMBL" id="TGD57670.1"/>
    </source>
</evidence>
<comment type="caution">
    <text evidence="6">The sequence shown here is derived from an EMBL/GenBank/DDBJ whole genome shotgun (WGS) entry which is preliminary data.</text>
</comment>
<feature type="transmembrane region" description="Helical" evidence="4">
    <location>
        <begin position="6"/>
        <end position="26"/>
    </location>
</feature>